<sequence>MAVVTEVRSELARESECRTDMVGASCRSKLQDLHDTRSQGYPGGTLVRIHSAAEASDLKPDK</sequence>
<organism evidence="1 2">
    <name type="scientific">Rattus norvegicus</name>
    <name type="common">Rat</name>
    <dbReference type="NCBI Taxonomy" id="10116"/>
    <lineage>
        <taxon>Eukaryota</taxon>
        <taxon>Metazoa</taxon>
        <taxon>Chordata</taxon>
        <taxon>Craniata</taxon>
        <taxon>Vertebrata</taxon>
        <taxon>Euteleostomi</taxon>
        <taxon>Mammalia</taxon>
        <taxon>Eutheria</taxon>
        <taxon>Euarchontoglires</taxon>
        <taxon>Glires</taxon>
        <taxon>Rodentia</taxon>
        <taxon>Myomorpha</taxon>
        <taxon>Muroidea</taxon>
        <taxon>Muridae</taxon>
        <taxon>Murinae</taxon>
        <taxon>Rattus</taxon>
    </lineage>
</organism>
<dbReference type="Proteomes" id="UP000234681">
    <property type="component" value="Chromosome 4"/>
</dbReference>
<dbReference type="EMBL" id="CH473957">
    <property type="protein sequence ID" value="EDL91553.1"/>
    <property type="molecule type" value="Genomic_DNA"/>
</dbReference>
<proteinExistence type="predicted"/>
<accession>A6IBT5</accession>
<dbReference type="AlphaFoldDB" id="A6IBT5"/>
<evidence type="ECO:0000313" key="2">
    <source>
        <dbReference type="Proteomes" id="UP000234681"/>
    </source>
</evidence>
<reference evidence="2" key="1">
    <citation type="submission" date="2005-09" db="EMBL/GenBank/DDBJ databases">
        <authorList>
            <person name="Mural R.J."/>
            <person name="Li P.W."/>
            <person name="Adams M.D."/>
            <person name="Amanatides P.G."/>
            <person name="Baden-Tillson H."/>
            <person name="Barnstead M."/>
            <person name="Chin S.H."/>
            <person name="Dew I."/>
            <person name="Evans C.A."/>
            <person name="Ferriera S."/>
            <person name="Flanigan M."/>
            <person name="Fosler C."/>
            <person name="Glodek A."/>
            <person name="Gu Z."/>
            <person name="Holt R.A."/>
            <person name="Jennings D."/>
            <person name="Kraft C.L."/>
            <person name="Lu F."/>
            <person name="Nguyen T."/>
            <person name="Nusskern D.R."/>
            <person name="Pfannkoch C.M."/>
            <person name="Sitter C."/>
            <person name="Sutton G.G."/>
            <person name="Venter J.C."/>
            <person name="Wang Z."/>
            <person name="Woodage T."/>
            <person name="Zheng X.H."/>
            <person name="Zhong F."/>
        </authorList>
    </citation>
    <scope>NUCLEOTIDE SEQUENCE [LARGE SCALE GENOMIC DNA]</scope>
    <source>
        <strain>BN</strain>
        <strain evidence="2">Sprague-Dawley</strain>
    </source>
</reference>
<evidence type="ECO:0000313" key="1">
    <source>
        <dbReference type="EMBL" id="EDL91553.1"/>
    </source>
</evidence>
<gene>
    <name evidence="1" type="ORF">rCG_56010</name>
</gene>
<name>A6IBT5_RAT</name>
<protein>
    <submittedName>
        <fullName evidence="1">RCG56010</fullName>
    </submittedName>
</protein>